<keyword evidence="4 7" id="KW-0472">Membrane</keyword>
<sequence length="656" mass="76246">MNLPIEPPNKQILSNSTTSRSKSNSISSSSAIKIRPWIRQVDKHIWRAIDFLHIIIMFFSFYTAIIIAILRNELLEQCPLYAKLYLLDNATHFSTETIDRQTVWGDVYTCEFASFAYLSAFVLSFISLWIHIAFRRVVRTERLLRLPIGLCILIFALITLIATAIVTDGVIKFCLNSQTNICSSTGATIFSRSRWKILSLPVGMIEILLFFLESGWLTTLSILLNVFVRGIQLFSKPKKSPETLKLLLNQLMAHRHQLKNEKETSEHESQISRQSTDRSRSQSLHRYPPMNYTYNREFSPELYPYYYPSIPQYRQIEKRSRFQRICCPCFHRCCRRRSRPRPRPRHQSFHESYRPFTIPEEYFHRLNHLKQNGTVPTNLCYRHSMYYPVEQQTQTDLISERKSMDETSEIPFIGRRRSSVRFEDEIPLVKIPDESSTSSKIETSSIKNEENEETINPIISDNHLERNVSFRNNEDDLWTTITINTEQSVPIQSSHFNRVSLENLSIVDTSMSNCNNCITSIHINSKPSESISSESVEQDIISPSEPYLKAKQHRSPIINRYKSLPSSSSRSHTPSSEDDIDLHNIKPVEEIHAIVTDKYNYNNLSQALKSNVERLKNTFTHVQENQSHYDKPKNIRTTLSSKSFQNSNIKNHSSDC</sequence>
<dbReference type="Pfam" id="PF26158">
    <property type="entry name" value="Claudin_TMEM179-179B"/>
    <property type="match status" value="1"/>
</dbReference>
<evidence type="ECO:0000256" key="6">
    <source>
        <dbReference type="SAM" id="MobiDB-lite"/>
    </source>
</evidence>
<accession>A0A814FIY7</accession>
<feature type="compositionally biased region" description="Basic and acidic residues" evidence="6">
    <location>
        <begin position="258"/>
        <end position="280"/>
    </location>
</feature>
<evidence type="ECO:0000256" key="3">
    <source>
        <dbReference type="ARBA" id="ARBA00022989"/>
    </source>
</evidence>
<evidence type="ECO:0000256" key="1">
    <source>
        <dbReference type="ARBA" id="ARBA00004141"/>
    </source>
</evidence>
<protein>
    <submittedName>
        <fullName evidence="8">Uncharacterized protein</fullName>
    </submittedName>
</protein>
<dbReference type="AlphaFoldDB" id="A0A814FIY7"/>
<name>A0A814FIY7_9BILA</name>
<comment type="caution">
    <text evidence="8">The sequence shown here is derived from an EMBL/GenBank/DDBJ whole genome shotgun (WGS) entry which is preliminary data.</text>
</comment>
<evidence type="ECO:0000256" key="7">
    <source>
        <dbReference type="SAM" id="Phobius"/>
    </source>
</evidence>
<dbReference type="Proteomes" id="UP000663836">
    <property type="component" value="Unassembled WGS sequence"/>
</dbReference>
<feature type="region of interest" description="Disordered" evidence="6">
    <location>
        <begin position="1"/>
        <end position="24"/>
    </location>
</feature>
<feature type="transmembrane region" description="Helical" evidence="7">
    <location>
        <begin position="115"/>
        <end position="134"/>
    </location>
</feature>
<keyword evidence="2 7" id="KW-0812">Transmembrane</keyword>
<feature type="transmembrane region" description="Helical" evidence="7">
    <location>
        <begin position="146"/>
        <end position="166"/>
    </location>
</feature>
<dbReference type="InterPro" id="IPR059010">
    <property type="entry name" value="TMEM179-179B"/>
</dbReference>
<comment type="subcellular location">
    <subcellularLocation>
        <location evidence="1">Membrane</location>
        <topology evidence="1">Multi-pass membrane protein</topology>
    </subcellularLocation>
</comment>
<proteinExistence type="inferred from homology"/>
<evidence type="ECO:0000313" key="9">
    <source>
        <dbReference type="EMBL" id="CAF3633970.1"/>
    </source>
</evidence>
<comment type="similarity">
    <text evidence="5">Belongs to the TMEM179 family.</text>
</comment>
<reference evidence="8" key="1">
    <citation type="submission" date="2021-02" db="EMBL/GenBank/DDBJ databases">
        <authorList>
            <person name="Nowell W R."/>
        </authorList>
    </citation>
    <scope>NUCLEOTIDE SEQUENCE</scope>
</reference>
<feature type="transmembrane region" description="Helical" evidence="7">
    <location>
        <begin position="48"/>
        <end position="70"/>
    </location>
</feature>
<dbReference type="EMBL" id="CAJNOT010000440">
    <property type="protein sequence ID" value="CAF0982562.1"/>
    <property type="molecule type" value="Genomic_DNA"/>
</dbReference>
<feature type="region of interest" description="Disordered" evidence="6">
    <location>
        <begin position="258"/>
        <end position="288"/>
    </location>
</feature>
<evidence type="ECO:0000313" key="10">
    <source>
        <dbReference type="Proteomes" id="UP000663864"/>
    </source>
</evidence>
<feature type="region of interest" description="Disordered" evidence="6">
    <location>
        <begin position="545"/>
        <end position="581"/>
    </location>
</feature>
<feature type="compositionally biased region" description="Low complexity" evidence="6">
    <location>
        <begin position="14"/>
        <end position="24"/>
    </location>
</feature>
<feature type="compositionally biased region" description="Low complexity" evidence="6">
    <location>
        <begin position="563"/>
        <end position="574"/>
    </location>
</feature>
<evidence type="ECO:0000256" key="2">
    <source>
        <dbReference type="ARBA" id="ARBA00022692"/>
    </source>
</evidence>
<dbReference type="EMBL" id="CAJOBD010000281">
    <property type="protein sequence ID" value="CAF3633970.1"/>
    <property type="molecule type" value="Genomic_DNA"/>
</dbReference>
<dbReference type="Proteomes" id="UP000663864">
    <property type="component" value="Unassembled WGS sequence"/>
</dbReference>
<evidence type="ECO:0000256" key="4">
    <source>
        <dbReference type="ARBA" id="ARBA00023136"/>
    </source>
</evidence>
<evidence type="ECO:0000313" key="8">
    <source>
        <dbReference type="EMBL" id="CAF0982562.1"/>
    </source>
</evidence>
<keyword evidence="3 7" id="KW-1133">Transmembrane helix</keyword>
<evidence type="ECO:0000256" key="5">
    <source>
        <dbReference type="ARBA" id="ARBA00093776"/>
    </source>
</evidence>
<organism evidence="8 10">
    <name type="scientific">Rotaria sordida</name>
    <dbReference type="NCBI Taxonomy" id="392033"/>
    <lineage>
        <taxon>Eukaryota</taxon>
        <taxon>Metazoa</taxon>
        <taxon>Spiralia</taxon>
        <taxon>Gnathifera</taxon>
        <taxon>Rotifera</taxon>
        <taxon>Eurotatoria</taxon>
        <taxon>Bdelloidea</taxon>
        <taxon>Philodinida</taxon>
        <taxon>Philodinidae</taxon>
        <taxon>Rotaria</taxon>
    </lineage>
</organism>
<gene>
    <name evidence="9" type="ORF">JBS370_LOCUS5436</name>
    <name evidence="8" type="ORF">ZHD862_LOCUS11582</name>
</gene>